<dbReference type="GO" id="GO:0004449">
    <property type="term" value="F:isocitrate dehydrogenase (NAD+) activity"/>
    <property type="evidence" value="ECO:0007669"/>
    <property type="project" value="UniProtKB-EC"/>
</dbReference>
<evidence type="ECO:0000256" key="4">
    <source>
        <dbReference type="ARBA" id="ARBA00022723"/>
    </source>
</evidence>
<keyword evidence="7 10" id="KW-0560">Oxidoreductase</keyword>
<evidence type="ECO:0000256" key="7">
    <source>
        <dbReference type="ARBA" id="ARBA00023002"/>
    </source>
</evidence>
<dbReference type="AlphaFoldDB" id="Q09EB5"/>
<dbReference type="SMART" id="SM01329">
    <property type="entry name" value="Iso_dh"/>
    <property type="match status" value="1"/>
</dbReference>
<evidence type="ECO:0000259" key="9">
    <source>
        <dbReference type="SMART" id="SM01329"/>
    </source>
</evidence>
<dbReference type="GO" id="GO:0006102">
    <property type="term" value="P:isocitrate metabolic process"/>
    <property type="evidence" value="ECO:0007669"/>
    <property type="project" value="TreeGrafter"/>
</dbReference>
<dbReference type="InterPro" id="IPR019818">
    <property type="entry name" value="IsoCit/isopropylmalate_DH_CS"/>
</dbReference>
<dbReference type="NCBIfam" id="TIGR00175">
    <property type="entry name" value="mito_nad_idh"/>
    <property type="match status" value="1"/>
</dbReference>
<dbReference type="Gene3D" id="3.40.718.10">
    <property type="entry name" value="Isopropylmalate Dehydrogenase"/>
    <property type="match status" value="1"/>
</dbReference>
<sequence>MCLVSATMANTRTVTIINGDGIGPEVMGATLRVLEALKLPLEFDHRDAGTEVIAKYGTNLPHETVEAVLRSGVALKGPTGTVVGGGMPSANVSLRKRLDLYSSLRPVKSVPNVKTRYEDVDLIVVRENTEGLYVGIEHIIVPGVVESLKIITEKASTRIARFAFEHARKMGRKKVTAVHKANIMKLSDGLFLDCCRKVGREFPEIQYEEVIIDNLCMQLVKDPSRFDVMVLENLYGDIISDLCAGLVGGLGVVPGANIGERTAVFEAVHGTAPDIAGKGIANPTALLMSSVMMLDWMGLTEESKRVQGALQTVYGNGKIRTGDLGGSATTREFTDAIIAAL</sequence>
<name>Q09EB5_STIAD</name>
<reference evidence="10 11" key="1">
    <citation type="submission" date="2006-04" db="EMBL/GenBank/DDBJ databases">
        <authorList>
            <person name="Nierman W.C."/>
        </authorList>
    </citation>
    <scope>NUCLEOTIDE SEQUENCE [LARGE SCALE GENOMIC DNA]</scope>
    <source>
        <strain evidence="10 11">DW4/3-1</strain>
    </source>
</reference>
<dbReference type="FunFam" id="3.40.718.10:FF:000014">
    <property type="entry name" value="Isocitrate dehydrogenase (NAD(+))"/>
    <property type="match status" value="1"/>
</dbReference>
<accession>Q09EB5</accession>
<comment type="caution">
    <text evidence="10">The sequence shown here is derived from an EMBL/GenBank/DDBJ whole genome shotgun (WGS) entry which is preliminary data.</text>
</comment>
<dbReference type="InterPro" id="IPR004434">
    <property type="entry name" value="Isocitrate_DH_NAD"/>
</dbReference>
<evidence type="ECO:0000256" key="6">
    <source>
        <dbReference type="ARBA" id="ARBA00022946"/>
    </source>
</evidence>
<organism evidence="10 11">
    <name type="scientific">Stigmatella aurantiaca (strain DW4/3-1)</name>
    <dbReference type="NCBI Taxonomy" id="378806"/>
    <lineage>
        <taxon>Bacteria</taxon>
        <taxon>Pseudomonadati</taxon>
        <taxon>Myxococcota</taxon>
        <taxon>Myxococcia</taxon>
        <taxon>Myxococcales</taxon>
        <taxon>Cystobacterineae</taxon>
        <taxon>Archangiaceae</taxon>
        <taxon>Stigmatella</taxon>
    </lineage>
</organism>
<evidence type="ECO:0000256" key="1">
    <source>
        <dbReference type="ARBA" id="ARBA00001936"/>
    </source>
</evidence>
<proteinExistence type="inferred from homology"/>
<dbReference type="Pfam" id="PF00180">
    <property type="entry name" value="Iso_dh"/>
    <property type="match status" value="1"/>
</dbReference>
<dbReference type="SUPFAM" id="SSF53659">
    <property type="entry name" value="Isocitrate/Isopropylmalate dehydrogenase-like"/>
    <property type="match status" value="1"/>
</dbReference>
<gene>
    <name evidence="10" type="ORF">STIAU_8327</name>
</gene>
<dbReference type="GO" id="GO:0006099">
    <property type="term" value="P:tricarboxylic acid cycle"/>
    <property type="evidence" value="ECO:0007669"/>
    <property type="project" value="InterPro"/>
</dbReference>
<comment type="cofactor">
    <cofactor evidence="2">
        <name>Mg(2+)</name>
        <dbReference type="ChEBI" id="CHEBI:18420"/>
    </cofactor>
</comment>
<dbReference type="GO" id="GO:0051287">
    <property type="term" value="F:NAD binding"/>
    <property type="evidence" value="ECO:0007669"/>
    <property type="project" value="InterPro"/>
</dbReference>
<comment type="similarity">
    <text evidence="3">Belongs to the isocitrate and isopropylmalate dehydrogenases family.</text>
</comment>
<dbReference type="Proteomes" id="UP000032702">
    <property type="component" value="Unassembled WGS sequence"/>
</dbReference>
<protein>
    <submittedName>
        <fullName evidence="10">Isocitrate dehydrogenase, NAD-dependent</fullName>
        <ecNumber evidence="10">1.1.1.41</ecNumber>
    </submittedName>
</protein>
<evidence type="ECO:0000256" key="2">
    <source>
        <dbReference type="ARBA" id="ARBA00001946"/>
    </source>
</evidence>
<comment type="cofactor">
    <cofactor evidence="1">
        <name>Mn(2+)</name>
        <dbReference type="ChEBI" id="CHEBI:29035"/>
    </cofactor>
</comment>
<evidence type="ECO:0000313" key="10">
    <source>
        <dbReference type="EMBL" id="EAU69997.1"/>
    </source>
</evidence>
<dbReference type="PANTHER" id="PTHR11835:SF34">
    <property type="entry name" value="ISOCITRATE DEHYDROGENASE [NAD] SUBUNIT ALPHA, MITOCHONDRIAL"/>
    <property type="match status" value="1"/>
</dbReference>
<keyword evidence="8" id="KW-0520">NAD</keyword>
<dbReference type="GO" id="GO:0000287">
    <property type="term" value="F:magnesium ion binding"/>
    <property type="evidence" value="ECO:0007669"/>
    <property type="project" value="InterPro"/>
</dbReference>
<dbReference type="PROSITE" id="PS00470">
    <property type="entry name" value="IDH_IMDH"/>
    <property type="match status" value="1"/>
</dbReference>
<evidence type="ECO:0000256" key="3">
    <source>
        <dbReference type="ARBA" id="ARBA00007769"/>
    </source>
</evidence>
<dbReference type="EMBL" id="AAMD01000001">
    <property type="protein sequence ID" value="EAU69997.1"/>
    <property type="molecule type" value="Genomic_DNA"/>
</dbReference>
<evidence type="ECO:0000256" key="5">
    <source>
        <dbReference type="ARBA" id="ARBA00022842"/>
    </source>
</evidence>
<evidence type="ECO:0000313" key="11">
    <source>
        <dbReference type="Proteomes" id="UP000032702"/>
    </source>
</evidence>
<dbReference type="EC" id="1.1.1.41" evidence="10"/>
<evidence type="ECO:0000256" key="8">
    <source>
        <dbReference type="ARBA" id="ARBA00023027"/>
    </source>
</evidence>
<keyword evidence="5" id="KW-0460">Magnesium</keyword>
<dbReference type="InterPro" id="IPR024084">
    <property type="entry name" value="IsoPropMal-DH-like_dom"/>
</dbReference>
<dbReference type="PANTHER" id="PTHR11835">
    <property type="entry name" value="DECARBOXYLATING DEHYDROGENASES-ISOCITRATE, ISOPROPYLMALATE, TARTRATE"/>
    <property type="match status" value="1"/>
</dbReference>
<dbReference type="PATRIC" id="fig|378806.16.peg.9463"/>
<keyword evidence="6" id="KW-0809">Transit peptide</keyword>
<keyword evidence="4" id="KW-0479">Metal-binding</keyword>
<feature type="domain" description="Isopropylmalate dehydrogenase-like" evidence="9">
    <location>
        <begin position="13"/>
        <end position="337"/>
    </location>
</feature>